<accession>A0ABS3VBL4</accession>
<keyword evidence="1" id="KW-0812">Transmembrane</keyword>
<evidence type="ECO:0000256" key="1">
    <source>
        <dbReference type="SAM" id="Phobius"/>
    </source>
</evidence>
<evidence type="ECO:0000313" key="3">
    <source>
        <dbReference type="Proteomes" id="UP000671399"/>
    </source>
</evidence>
<sequence length="304" mass="32080">MAEDPTFVDRLHRDLRAVHWPEPAEIRARARRRARRTAGLSAVTVLVVLAGSAALVTGRSAGLPSPTAPVAASDSAPVVYPARTEIPLAALLTPADLPVRTGARLGGTGLAETVQVDPLLESCGRERAVAAQLPVSRASRSQTLLRPGTRTDLPVAQVLSQDVYRIEPPRGRWLFGEIYRLLDACATWTLGASLLTADQQPARTGQEHRWEPAARDFAGDQSVLLRHVTSQPRAQADGEPAGRPTAVEATLVVRVGDLVTVVAPAPETVADRADGTGPELTQAALVALGGRAAKRLCPATDAPC</sequence>
<feature type="transmembrane region" description="Helical" evidence="1">
    <location>
        <begin position="37"/>
        <end position="56"/>
    </location>
</feature>
<dbReference type="Proteomes" id="UP000671399">
    <property type="component" value="Unassembled WGS sequence"/>
</dbReference>
<comment type="caution">
    <text evidence="2">The sequence shown here is derived from an EMBL/GenBank/DDBJ whole genome shotgun (WGS) entry which is preliminary data.</text>
</comment>
<keyword evidence="1" id="KW-0472">Membrane</keyword>
<keyword evidence="1" id="KW-1133">Transmembrane helix</keyword>
<evidence type="ECO:0000313" key="2">
    <source>
        <dbReference type="EMBL" id="MBO4163006.1"/>
    </source>
</evidence>
<organism evidence="2 3">
    <name type="scientific">Micromonospora antibiotica</name>
    <dbReference type="NCBI Taxonomy" id="2807623"/>
    <lineage>
        <taxon>Bacteria</taxon>
        <taxon>Bacillati</taxon>
        <taxon>Actinomycetota</taxon>
        <taxon>Actinomycetes</taxon>
        <taxon>Micromonosporales</taxon>
        <taxon>Micromonosporaceae</taxon>
        <taxon>Micromonospora</taxon>
    </lineage>
</organism>
<keyword evidence="3" id="KW-1185">Reference proteome</keyword>
<gene>
    <name evidence="2" type="ORF">JQN83_19605</name>
</gene>
<reference evidence="2 3" key="1">
    <citation type="submission" date="2021-03" db="EMBL/GenBank/DDBJ databases">
        <authorList>
            <person name="Lee D.-H."/>
        </authorList>
    </citation>
    <scope>NUCLEOTIDE SEQUENCE [LARGE SCALE GENOMIC DNA]</scope>
    <source>
        <strain evidence="2 3">MMS20-R2-23</strain>
    </source>
</reference>
<dbReference type="RefSeq" id="WP_208568589.1">
    <property type="nucleotide sequence ID" value="NZ_JAGFWR010000011.1"/>
</dbReference>
<name>A0ABS3VBL4_9ACTN</name>
<proteinExistence type="predicted"/>
<dbReference type="EMBL" id="JAGFWR010000011">
    <property type="protein sequence ID" value="MBO4163006.1"/>
    <property type="molecule type" value="Genomic_DNA"/>
</dbReference>
<protein>
    <recommendedName>
        <fullName evidence="4">SAF domain-containing protein</fullName>
    </recommendedName>
</protein>
<evidence type="ECO:0008006" key="4">
    <source>
        <dbReference type="Google" id="ProtNLM"/>
    </source>
</evidence>